<evidence type="ECO:0000313" key="2">
    <source>
        <dbReference type="Proteomes" id="UP001163324"/>
    </source>
</evidence>
<dbReference type="EMBL" id="CM047940">
    <property type="protein sequence ID" value="KAI9903531.1"/>
    <property type="molecule type" value="Genomic_DNA"/>
</dbReference>
<dbReference type="Proteomes" id="UP001163324">
    <property type="component" value="Chromosome 1"/>
</dbReference>
<accession>A0ACC0VCC4</accession>
<comment type="caution">
    <text evidence="1">The sequence shown here is derived from an EMBL/GenBank/DDBJ whole genome shotgun (WGS) entry which is preliminary data.</text>
</comment>
<reference evidence="1" key="1">
    <citation type="submission" date="2022-10" db="EMBL/GenBank/DDBJ databases">
        <title>Complete Genome of Trichothecium roseum strain YXFP-22015, a Plant Pathogen Isolated from Citrus.</title>
        <authorList>
            <person name="Wang Y."/>
            <person name="Zhu L."/>
        </authorList>
    </citation>
    <scope>NUCLEOTIDE SEQUENCE</scope>
    <source>
        <strain evidence="1">YXFP-22015</strain>
    </source>
</reference>
<sequence length="591" mass="62528">MVSQHGDRPAVIARSPTTTPLAAGTAAEEEALTYHGLDILSNRLASSLSSLGVRKGDRVAVSLGNGAPFAALTYALFKLGAVLVPLNPTFSAHQVVSALRHLGATVLVSGAATDLAYRPGRGRSNEALLREVVGGDLTSSPSSSHGIQSETVPSLRAVVVLDNLSSHPQVDFDLSSCKALTPYSSLLDGSPGAVHPSEDLLPSDIINIQFTSGTTSAPKAAMLSHTSILNNGRFIADRMGLDPSDKIVVPPPLFHCFGSVLGYMASATTGAAILFPSPAFDPVATIKMASDHEATGLYGVATMLVAIFEALDAAGPSALPPPRHLRKGIAAGSSVPESLMRRIYDRLGLRDLVICYGMTETSPVSCMTRPSDPFVKRTSSIGTPMPHTHVKIVSPSDPSVVLPVGQRGELAASGYLTMRGYYADQTATDAVRRADADGRVWVYSGDEASMDKDGFVEITGRIKDLIIRGGENIHPLEVENCLFQLRGVKEVSVVGVPDDRLGEAVAAFVVPSPGWSTDVDSAGAKRDGARGSEGELLAVDDIKSWVKEKLSGHLVPKYVFWADVYPKTASGKIQKFKLRDQAKDMLKTKQP</sequence>
<keyword evidence="2" id="KW-1185">Reference proteome</keyword>
<name>A0ACC0VCC4_9HYPO</name>
<proteinExistence type="predicted"/>
<protein>
    <submittedName>
        <fullName evidence="1">Uncharacterized protein</fullName>
    </submittedName>
</protein>
<evidence type="ECO:0000313" key="1">
    <source>
        <dbReference type="EMBL" id="KAI9903531.1"/>
    </source>
</evidence>
<gene>
    <name evidence="1" type="ORF">N3K66_000060</name>
</gene>
<organism evidence="1 2">
    <name type="scientific">Trichothecium roseum</name>
    <dbReference type="NCBI Taxonomy" id="47278"/>
    <lineage>
        <taxon>Eukaryota</taxon>
        <taxon>Fungi</taxon>
        <taxon>Dikarya</taxon>
        <taxon>Ascomycota</taxon>
        <taxon>Pezizomycotina</taxon>
        <taxon>Sordariomycetes</taxon>
        <taxon>Hypocreomycetidae</taxon>
        <taxon>Hypocreales</taxon>
        <taxon>Hypocreales incertae sedis</taxon>
        <taxon>Trichothecium</taxon>
    </lineage>
</organism>